<evidence type="ECO:0000256" key="1">
    <source>
        <dbReference type="SAM" id="MobiDB-lite"/>
    </source>
</evidence>
<dbReference type="Proteomes" id="UP000290759">
    <property type="component" value="Unassembled WGS sequence"/>
</dbReference>
<protein>
    <submittedName>
        <fullName evidence="2">Uncharacterized protein</fullName>
    </submittedName>
</protein>
<evidence type="ECO:0000313" key="3">
    <source>
        <dbReference type="Proteomes" id="UP000290759"/>
    </source>
</evidence>
<proteinExistence type="predicted"/>
<organism evidence="2 3">
    <name type="scientific">Lichenibacterium minor</name>
    <dbReference type="NCBI Taxonomy" id="2316528"/>
    <lineage>
        <taxon>Bacteria</taxon>
        <taxon>Pseudomonadati</taxon>
        <taxon>Pseudomonadota</taxon>
        <taxon>Alphaproteobacteria</taxon>
        <taxon>Hyphomicrobiales</taxon>
        <taxon>Lichenihabitantaceae</taxon>
        <taxon>Lichenibacterium</taxon>
    </lineage>
</organism>
<dbReference type="EMBL" id="QYBB01000040">
    <property type="protein sequence ID" value="RYC29784.1"/>
    <property type="molecule type" value="Genomic_DNA"/>
</dbReference>
<reference evidence="2 3" key="1">
    <citation type="submission" date="2018-12" db="EMBL/GenBank/DDBJ databases">
        <authorList>
            <person name="Grouzdev D.S."/>
            <person name="Krutkina M.S."/>
        </authorList>
    </citation>
    <scope>NUCLEOTIDE SEQUENCE [LARGE SCALE GENOMIC DNA]</scope>
    <source>
        <strain evidence="2 3">RmlP026</strain>
    </source>
</reference>
<name>A0A4V1RU36_9HYPH</name>
<reference evidence="2 3" key="2">
    <citation type="submission" date="2019-02" db="EMBL/GenBank/DDBJ databases">
        <title>'Lichenibacterium ramalinii' gen. nov. sp. nov., 'Lichenibacterium minor' gen. nov. sp. nov.</title>
        <authorList>
            <person name="Pankratov T."/>
        </authorList>
    </citation>
    <scope>NUCLEOTIDE SEQUENCE [LARGE SCALE GENOMIC DNA]</scope>
    <source>
        <strain evidence="2 3">RmlP026</strain>
    </source>
</reference>
<keyword evidence="3" id="KW-1185">Reference proteome</keyword>
<gene>
    <name evidence="2" type="ORF">D3273_22230</name>
</gene>
<dbReference type="RefSeq" id="WP_129229090.1">
    <property type="nucleotide sequence ID" value="NZ_QYBB01000040.1"/>
</dbReference>
<comment type="caution">
    <text evidence="2">The sequence shown here is derived from an EMBL/GenBank/DDBJ whole genome shotgun (WGS) entry which is preliminary data.</text>
</comment>
<feature type="region of interest" description="Disordered" evidence="1">
    <location>
        <begin position="78"/>
        <end position="106"/>
    </location>
</feature>
<accession>A0A4V1RU36</accession>
<dbReference type="AlphaFoldDB" id="A0A4V1RU36"/>
<evidence type="ECO:0000313" key="2">
    <source>
        <dbReference type="EMBL" id="RYC29784.1"/>
    </source>
</evidence>
<sequence>MEPTGPQPFIVNGESNQKAFWFEMQLLAMRGMERPESLTLEDIRRVCRVTVIGLAKRDESGTFPRSSALDRHRLSVADSMEGNPHAGNESTRQGRTTPDFVPRTGGLVPVEASRRRECLSQKEIILRGLLRPKPLENAGGNVSFRPIQIESSRTTPHPLPLSGRCRPIVDGHG</sequence>